<dbReference type="EMBL" id="CM007906">
    <property type="protein sequence ID" value="OTF87851.1"/>
    <property type="molecule type" value="Genomic_DNA"/>
</dbReference>
<proteinExistence type="predicted"/>
<protein>
    <submittedName>
        <fullName evidence="2">Uncharacterized protein</fullName>
    </submittedName>
</protein>
<gene>
    <name evidence="2" type="ORF">HannXRQ_Chr17g0566521</name>
</gene>
<sequence>MLILMTLSFSVMKEHQLLKDRKKNQKTTRVCGENGSINSSQGASNQNNSKGNSSPFKESQIEEKIWLLIQRIARGKDMKAQMTKITTIVPSGIAARDS</sequence>
<dbReference type="Proteomes" id="UP000215914">
    <property type="component" value="Chromosome 17"/>
</dbReference>
<dbReference type="AlphaFoldDB" id="A0A251RUF1"/>
<evidence type="ECO:0000256" key="1">
    <source>
        <dbReference type="SAM" id="MobiDB-lite"/>
    </source>
</evidence>
<keyword evidence="3" id="KW-1185">Reference proteome</keyword>
<name>A0A251RUF1_HELAN</name>
<evidence type="ECO:0000313" key="2">
    <source>
        <dbReference type="EMBL" id="OTF87851.1"/>
    </source>
</evidence>
<evidence type="ECO:0000313" key="3">
    <source>
        <dbReference type="Proteomes" id="UP000215914"/>
    </source>
</evidence>
<feature type="region of interest" description="Disordered" evidence="1">
    <location>
        <begin position="17"/>
        <end position="58"/>
    </location>
</feature>
<accession>A0A251RUF1</accession>
<dbReference type="InParanoid" id="A0A251RUF1"/>
<reference evidence="3" key="1">
    <citation type="journal article" date="2017" name="Nature">
        <title>The sunflower genome provides insights into oil metabolism, flowering and Asterid evolution.</title>
        <authorList>
            <person name="Badouin H."/>
            <person name="Gouzy J."/>
            <person name="Grassa C.J."/>
            <person name="Murat F."/>
            <person name="Staton S.E."/>
            <person name="Cottret L."/>
            <person name="Lelandais-Briere C."/>
            <person name="Owens G.L."/>
            <person name="Carrere S."/>
            <person name="Mayjonade B."/>
            <person name="Legrand L."/>
            <person name="Gill N."/>
            <person name="Kane N.C."/>
            <person name="Bowers J.E."/>
            <person name="Hubner S."/>
            <person name="Bellec A."/>
            <person name="Berard A."/>
            <person name="Berges H."/>
            <person name="Blanchet N."/>
            <person name="Boniface M.C."/>
            <person name="Brunel D."/>
            <person name="Catrice O."/>
            <person name="Chaidir N."/>
            <person name="Claudel C."/>
            <person name="Donnadieu C."/>
            <person name="Faraut T."/>
            <person name="Fievet G."/>
            <person name="Helmstetter N."/>
            <person name="King M."/>
            <person name="Knapp S.J."/>
            <person name="Lai Z."/>
            <person name="Le Paslier M.C."/>
            <person name="Lippi Y."/>
            <person name="Lorenzon L."/>
            <person name="Mandel J.R."/>
            <person name="Marage G."/>
            <person name="Marchand G."/>
            <person name="Marquand E."/>
            <person name="Bret-Mestries E."/>
            <person name="Morien E."/>
            <person name="Nambeesan S."/>
            <person name="Nguyen T."/>
            <person name="Pegot-Espagnet P."/>
            <person name="Pouilly N."/>
            <person name="Raftis F."/>
            <person name="Sallet E."/>
            <person name="Schiex T."/>
            <person name="Thomas J."/>
            <person name="Vandecasteele C."/>
            <person name="Vares D."/>
            <person name="Vear F."/>
            <person name="Vautrin S."/>
            <person name="Crespi M."/>
            <person name="Mangin B."/>
            <person name="Burke J.M."/>
            <person name="Salse J."/>
            <person name="Munos S."/>
            <person name="Vincourt P."/>
            <person name="Rieseberg L.H."/>
            <person name="Langlade N.B."/>
        </authorList>
    </citation>
    <scope>NUCLEOTIDE SEQUENCE [LARGE SCALE GENOMIC DNA]</scope>
    <source>
        <strain evidence="3">cv. SF193</strain>
    </source>
</reference>
<organism evidence="2 3">
    <name type="scientific">Helianthus annuus</name>
    <name type="common">Common sunflower</name>
    <dbReference type="NCBI Taxonomy" id="4232"/>
    <lineage>
        <taxon>Eukaryota</taxon>
        <taxon>Viridiplantae</taxon>
        <taxon>Streptophyta</taxon>
        <taxon>Embryophyta</taxon>
        <taxon>Tracheophyta</taxon>
        <taxon>Spermatophyta</taxon>
        <taxon>Magnoliopsida</taxon>
        <taxon>eudicotyledons</taxon>
        <taxon>Gunneridae</taxon>
        <taxon>Pentapetalae</taxon>
        <taxon>asterids</taxon>
        <taxon>campanulids</taxon>
        <taxon>Asterales</taxon>
        <taxon>Asteraceae</taxon>
        <taxon>Asteroideae</taxon>
        <taxon>Heliantheae alliance</taxon>
        <taxon>Heliantheae</taxon>
        <taxon>Helianthus</taxon>
    </lineage>
</organism>
<feature type="compositionally biased region" description="Low complexity" evidence="1">
    <location>
        <begin position="34"/>
        <end position="54"/>
    </location>
</feature>